<evidence type="ECO:0000313" key="11">
    <source>
        <dbReference type="EMBL" id="CAG20279.1"/>
    </source>
</evidence>
<keyword evidence="6" id="KW-0961">Cell wall biogenesis/degradation</keyword>
<feature type="active site" evidence="7">
    <location>
        <position position="138"/>
    </location>
</feature>
<evidence type="ECO:0000256" key="5">
    <source>
        <dbReference type="ARBA" id="ARBA00022984"/>
    </source>
</evidence>
<dbReference type="Pfam" id="PF00768">
    <property type="entry name" value="Peptidase_S11"/>
    <property type="match status" value="1"/>
</dbReference>
<dbReference type="InterPro" id="IPR012338">
    <property type="entry name" value="Beta-lactam/transpept-like"/>
</dbReference>
<dbReference type="GO" id="GO:0006508">
    <property type="term" value="P:proteolysis"/>
    <property type="evidence" value="ECO:0007669"/>
    <property type="project" value="InterPro"/>
</dbReference>
<evidence type="ECO:0000259" key="10">
    <source>
        <dbReference type="Pfam" id="PF00768"/>
    </source>
</evidence>
<evidence type="ECO:0000256" key="7">
    <source>
        <dbReference type="PIRSR" id="PIRSR618044-1"/>
    </source>
</evidence>
<evidence type="ECO:0000256" key="1">
    <source>
        <dbReference type="ARBA" id="ARBA00007164"/>
    </source>
</evidence>
<keyword evidence="2" id="KW-0732">Signal</keyword>
<feature type="binding site" evidence="8">
    <location>
        <position position="245"/>
    </location>
    <ligand>
        <name>substrate</name>
    </ligand>
</feature>
<dbReference type="EMBL" id="CR378669">
    <property type="protein sequence ID" value="CAG20279.1"/>
    <property type="molecule type" value="Genomic_DNA"/>
</dbReference>
<evidence type="ECO:0000256" key="4">
    <source>
        <dbReference type="ARBA" id="ARBA00022960"/>
    </source>
</evidence>
<comment type="similarity">
    <text evidence="1 9">Belongs to the peptidase S11 family.</text>
</comment>
<protein>
    <submittedName>
        <fullName evidence="11">Hypothetical D-alanyl-D-alanine endopeptidase</fullName>
    </submittedName>
</protein>
<keyword evidence="5" id="KW-0573">Peptidoglycan synthesis</keyword>
<dbReference type="PRINTS" id="PR00725">
    <property type="entry name" value="DADACBPTASE1"/>
</dbReference>
<reference evidence="12" key="1">
    <citation type="journal article" date="2005" name="Science">
        <title>Life at depth: Photobacterium profundum genome sequence and expression analysis.</title>
        <authorList>
            <person name="Vezzi A."/>
            <person name="Campanaro S."/>
            <person name="D'Angelo M."/>
            <person name="Simonato F."/>
            <person name="Vitulo N."/>
            <person name="Lauro F.M."/>
            <person name="Cestaro A."/>
            <person name="Malacrida G."/>
            <person name="Simionati B."/>
            <person name="Cannata N."/>
            <person name="Romualdi C."/>
            <person name="Bartlett D.H."/>
            <person name="Valle G."/>
        </authorList>
    </citation>
    <scope>NUCLEOTIDE SEQUENCE [LARGE SCALE GENOMIC DNA]</scope>
    <source>
        <strain evidence="12">ATCC BAA-1253 / SS9</strain>
    </source>
</reference>
<dbReference type="PANTHER" id="PTHR21581">
    <property type="entry name" value="D-ALANYL-D-ALANINE CARBOXYPEPTIDASE"/>
    <property type="match status" value="1"/>
</dbReference>
<feature type="domain" description="Peptidase S11 D-alanyl-D-alanine carboxypeptidase A N-terminal" evidence="10">
    <location>
        <begin position="51"/>
        <end position="275"/>
    </location>
</feature>
<keyword evidence="3" id="KW-0378">Hydrolase</keyword>
<dbReference type="eggNOG" id="COG1686">
    <property type="taxonomic scope" value="Bacteria"/>
</dbReference>
<dbReference type="GO" id="GO:0009002">
    <property type="term" value="F:serine-type D-Ala-D-Ala carboxypeptidase activity"/>
    <property type="evidence" value="ECO:0007669"/>
    <property type="project" value="InterPro"/>
</dbReference>
<evidence type="ECO:0000313" key="12">
    <source>
        <dbReference type="Proteomes" id="UP000000593"/>
    </source>
</evidence>
<dbReference type="AlphaFoldDB" id="Q6LQZ7"/>
<dbReference type="GO" id="GO:0071555">
    <property type="term" value="P:cell wall organization"/>
    <property type="evidence" value="ECO:0007669"/>
    <property type="project" value="UniProtKB-KW"/>
</dbReference>
<dbReference type="GO" id="GO:0008360">
    <property type="term" value="P:regulation of cell shape"/>
    <property type="evidence" value="ECO:0007669"/>
    <property type="project" value="UniProtKB-KW"/>
</dbReference>
<dbReference type="GO" id="GO:0009252">
    <property type="term" value="P:peptidoglycan biosynthetic process"/>
    <property type="evidence" value="ECO:0007669"/>
    <property type="project" value="UniProtKB-KW"/>
</dbReference>
<sequence length="316" mass="34837">MHSLLFYLFRLFHPQGAIVGRALLFIFSLVSVGIATSAHATTAKLDPNNIQTASVSTYVTDLKSGKTLYKKNQNVVMPLASITKLMTAMVTLDAKLPLDEKITFKPIDKKRMYNGYTRIRMESRLSRGETIHIALMSSENLAAAALAGSYPGGYDAFIKAMNAKAKALGMTNTRFVDSSGLDPKNVSTASDINKMAKAAYKYTKIREYSTTPVHTVYFTKPKYKLGYTNTNVLARGKKWDVEMTKTGYLDIAGHCLTMITKINGKEILMVMLDAQGKLTPIGDAGRIKKWLQTGYSGKISDSAKNYQQVKLADLKG</sequence>
<dbReference type="PANTHER" id="PTHR21581:SF26">
    <property type="entry name" value="D-ALANYL-D-ALANINE ENDOPEPTIDASE"/>
    <property type="match status" value="1"/>
</dbReference>
<accession>Q6LQZ7</accession>
<dbReference type="Gene3D" id="3.40.710.10">
    <property type="entry name" value="DD-peptidase/beta-lactamase superfamily"/>
    <property type="match status" value="1"/>
</dbReference>
<dbReference type="HOGENOM" id="CLU_027070_0_3_6"/>
<evidence type="ECO:0000256" key="8">
    <source>
        <dbReference type="PIRSR" id="PIRSR618044-2"/>
    </source>
</evidence>
<keyword evidence="4" id="KW-0133">Cell shape</keyword>
<dbReference type="InterPro" id="IPR018044">
    <property type="entry name" value="Peptidase_S11"/>
</dbReference>
<dbReference type="InterPro" id="IPR001967">
    <property type="entry name" value="Peptidase_S11_N"/>
</dbReference>
<dbReference type="KEGG" id="ppr:PBPRA1875"/>
<dbReference type="Proteomes" id="UP000000593">
    <property type="component" value="Chromosome 1"/>
</dbReference>
<evidence type="ECO:0000256" key="3">
    <source>
        <dbReference type="ARBA" id="ARBA00022801"/>
    </source>
</evidence>
<feature type="active site" description="Acyl-ester intermediate" evidence="7">
    <location>
        <position position="81"/>
    </location>
</feature>
<keyword evidence="12" id="KW-1185">Reference proteome</keyword>
<feature type="active site" description="Proton acceptor" evidence="7">
    <location>
        <position position="84"/>
    </location>
</feature>
<proteinExistence type="inferred from homology"/>
<dbReference type="MEROPS" id="S11.002"/>
<evidence type="ECO:0000256" key="9">
    <source>
        <dbReference type="RuleBase" id="RU004016"/>
    </source>
</evidence>
<organism evidence="11 12">
    <name type="scientific">Photobacterium profundum (strain SS9)</name>
    <dbReference type="NCBI Taxonomy" id="298386"/>
    <lineage>
        <taxon>Bacteria</taxon>
        <taxon>Pseudomonadati</taxon>
        <taxon>Pseudomonadota</taxon>
        <taxon>Gammaproteobacteria</taxon>
        <taxon>Vibrionales</taxon>
        <taxon>Vibrionaceae</taxon>
        <taxon>Photobacterium</taxon>
    </lineage>
</organism>
<name>Q6LQZ7_PHOPR</name>
<evidence type="ECO:0000256" key="2">
    <source>
        <dbReference type="ARBA" id="ARBA00022729"/>
    </source>
</evidence>
<evidence type="ECO:0000256" key="6">
    <source>
        <dbReference type="ARBA" id="ARBA00023316"/>
    </source>
</evidence>
<dbReference type="SUPFAM" id="SSF56601">
    <property type="entry name" value="beta-lactamase/transpeptidase-like"/>
    <property type="match status" value="1"/>
</dbReference>
<gene>
    <name evidence="11" type="primary">YPO1176</name>
    <name evidence="11" type="ordered locus">PBPRA1875</name>
</gene>
<dbReference type="NCBIfam" id="NF008668">
    <property type="entry name" value="PRK11669.1"/>
    <property type="match status" value="1"/>
</dbReference>